<sequence>MINQKRSRDLDDVGEHEPAKKRVKIHNKKTTIICDGVDPCIVTRMNLVFPLTDIVAAFIAEMRKRSNDDDGVVKPPSPLAQRSSSALPFVVSTTTTSSDNEKHKPTRNYNTSLPTVEGGIVDAKQFRVTKYEHAYELEDRDKDNSIAVVGLGLELLTLEASISM</sequence>
<feature type="compositionally biased region" description="Polar residues" evidence="1">
    <location>
        <begin position="80"/>
        <end position="98"/>
    </location>
</feature>
<evidence type="ECO:0000313" key="3">
    <source>
        <dbReference type="Proteomes" id="UP000095751"/>
    </source>
</evidence>
<dbReference type="Proteomes" id="UP000095751">
    <property type="component" value="Unassembled WGS sequence"/>
</dbReference>
<feature type="region of interest" description="Disordered" evidence="1">
    <location>
        <begin position="1"/>
        <end position="21"/>
    </location>
</feature>
<feature type="compositionally biased region" description="Basic and acidic residues" evidence="1">
    <location>
        <begin position="1"/>
        <end position="20"/>
    </location>
</feature>
<evidence type="ECO:0000256" key="1">
    <source>
        <dbReference type="SAM" id="MobiDB-lite"/>
    </source>
</evidence>
<evidence type="ECO:0000313" key="2">
    <source>
        <dbReference type="EMBL" id="OEU10354.1"/>
    </source>
</evidence>
<feature type="region of interest" description="Disordered" evidence="1">
    <location>
        <begin position="66"/>
        <end position="114"/>
    </location>
</feature>
<dbReference type="KEGG" id="fcy:FRACYDRAFT_247387"/>
<keyword evidence="3" id="KW-1185">Reference proteome</keyword>
<organism evidence="2 3">
    <name type="scientific">Fragilariopsis cylindrus CCMP1102</name>
    <dbReference type="NCBI Taxonomy" id="635003"/>
    <lineage>
        <taxon>Eukaryota</taxon>
        <taxon>Sar</taxon>
        <taxon>Stramenopiles</taxon>
        <taxon>Ochrophyta</taxon>
        <taxon>Bacillariophyta</taxon>
        <taxon>Bacillariophyceae</taxon>
        <taxon>Bacillariophycidae</taxon>
        <taxon>Bacillariales</taxon>
        <taxon>Bacillariaceae</taxon>
        <taxon>Fragilariopsis</taxon>
    </lineage>
</organism>
<name>A0A1E7EX14_9STRA</name>
<protein>
    <submittedName>
        <fullName evidence="2">Uncharacterized protein</fullName>
    </submittedName>
</protein>
<reference evidence="2 3" key="1">
    <citation type="submission" date="2016-09" db="EMBL/GenBank/DDBJ databases">
        <title>Extensive genetic diversity and differential bi-allelic expression allows diatom success in the polar Southern Ocean.</title>
        <authorList>
            <consortium name="DOE Joint Genome Institute"/>
            <person name="Mock T."/>
            <person name="Otillar R.P."/>
            <person name="Strauss J."/>
            <person name="Dupont C."/>
            <person name="Frickenhaus S."/>
            <person name="Maumus F."/>
            <person name="Mcmullan M."/>
            <person name="Sanges R."/>
            <person name="Schmutz J."/>
            <person name="Toseland A."/>
            <person name="Valas R."/>
            <person name="Veluchamy A."/>
            <person name="Ward B.J."/>
            <person name="Allen A."/>
            <person name="Barry K."/>
            <person name="Falciatore A."/>
            <person name="Ferrante M."/>
            <person name="Fortunato A.E."/>
            <person name="Gloeckner G."/>
            <person name="Gruber A."/>
            <person name="Hipkin R."/>
            <person name="Janech M."/>
            <person name="Kroth P."/>
            <person name="Leese F."/>
            <person name="Lindquist E."/>
            <person name="Lyon B.R."/>
            <person name="Martin J."/>
            <person name="Mayer C."/>
            <person name="Parker M."/>
            <person name="Quesneville H."/>
            <person name="Raymond J."/>
            <person name="Uhlig C."/>
            <person name="Valentin K.U."/>
            <person name="Worden A.Z."/>
            <person name="Armbrust E.V."/>
            <person name="Bowler C."/>
            <person name="Green B."/>
            <person name="Moulton V."/>
            <person name="Van Oosterhout C."/>
            <person name="Grigoriev I."/>
        </authorList>
    </citation>
    <scope>NUCLEOTIDE SEQUENCE [LARGE SCALE GENOMIC DNA]</scope>
    <source>
        <strain evidence="2 3">CCMP1102</strain>
    </source>
</reference>
<dbReference type="InParanoid" id="A0A1E7EX14"/>
<dbReference type="AlphaFoldDB" id="A0A1E7EX14"/>
<dbReference type="EMBL" id="KV784372">
    <property type="protein sequence ID" value="OEU10354.1"/>
    <property type="molecule type" value="Genomic_DNA"/>
</dbReference>
<gene>
    <name evidence="2" type="ORF">FRACYDRAFT_247387</name>
</gene>
<accession>A0A1E7EX14</accession>
<proteinExistence type="predicted"/>